<dbReference type="Proteomes" id="UP001344888">
    <property type="component" value="Unassembled WGS sequence"/>
</dbReference>
<organism evidence="2 3">
    <name type="scientific">Metasolibacillus meyeri</name>
    <dbReference type="NCBI Taxonomy" id="1071052"/>
    <lineage>
        <taxon>Bacteria</taxon>
        <taxon>Bacillati</taxon>
        <taxon>Bacillota</taxon>
        <taxon>Bacilli</taxon>
        <taxon>Bacillales</taxon>
        <taxon>Caryophanaceae</taxon>
        <taxon>Metasolibacillus</taxon>
    </lineage>
</organism>
<comment type="caution">
    <text evidence="2">The sequence shown here is derived from an EMBL/GenBank/DDBJ whole genome shotgun (WGS) entry which is preliminary data.</text>
</comment>
<feature type="transmembrane region" description="Helical" evidence="1">
    <location>
        <begin position="36"/>
        <end position="60"/>
    </location>
</feature>
<evidence type="ECO:0000313" key="3">
    <source>
        <dbReference type="Proteomes" id="UP001344888"/>
    </source>
</evidence>
<keyword evidence="1" id="KW-0472">Membrane</keyword>
<evidence type="ECO:0000313" key="2">
    <source>
        <dbReference type="EMBL" id="MEC1180437.1"/>
    </source>
</evidence>
<feature type="transmembrane region" description="Helical" evidence="1">
    <location>
        <begin position="66"/>
        <end position="88"/>
    </location>
</feature>
<keyword evidence="1" id="KW-0812">Transmembrane</keyword>
<protein>
    <submittedName>
        <fullName evidence="2">DUF1294 domain-containing protein</fullName>
    </submittedName>
</protein>
<name>A0AAW9NS33_9BACL</name>
<reference evidence="2 3" key="1">
    <citation type="submission" date="2023-03" db="EMBL/GenBank/DDBJ databases">
        <title>Bacillus Genome Sequencing.</title>
        <authorList>
            <person name="Dunlap C."/>
        </authorList>
    </citation>
    <scope>NUCLEOTIDE SEQUENCE [LARGE SCALE GENOMIC DNA]</scope>
    <source>
        <strain evidence="2 3">B-59205</strain>
    </source>
</reference>
<dbReference type="Pfam" id="PF06961">
    <property type="entry name" value="DUF1294"/>
    <property type="match status" value="1"/>
</dbReference>
<sequence length="89" mass="9964">MKLEVAALAYVAVMSLILCTLMYRDKAKAVKKEWRIAEKTLFLVAILGGAIGGVLGMYLFRHKTRHNSFAFGFPLLAAIQVYLLVTLFK</sequence>
<dbReference type="AlphaFoldDB" id="A0AAW9NS33"/>
<accession>A0AAW9NS33</accession>
<feature type="transmembrane region" description="Helical" evidence="1">
    <location>
        <begin position="6"/>
        <end position="24"/>
    </location>
</feature>
<dbReference type="RefSeq" id="WP_107840684.1">
    <property type="nucleotide sequence ID" value="NZ_JARSFG010000028.1"/>
</dbReference>
<dbReference type="EMBL" id="JARSFG010000028">
    <property type="protein sequence ID" value="MEC1180437.1"/>
    <property type="molecule type" value="Genomic_DNA"/>
</dbReference>
<proteinExistence type="predicted"/>
<keyword evidence="1" id="KW-1133">Transmembrane helix</keyword>
<evidence type="ECO:0000256" key="1">
    <source>
        <dbReference type="SAM" id="Phobius"/>
    </source>
</evidence>
<dbReference type="InterPro" id="IPR010718">
    <property type="entry name" value="DUF1294"/>
</dbReference>
<keyword evidence="3" id="KW-1185">Reference proteome</keyword>
<gene>
    <name evidence="2" type="ORF">P9B03_18225</name>
</gene>